<dbReference type="SUPFAM" id="SSF52833">
    <property type="entry name" value="Thioredoxin-like"/>
    <property type="match status" value="1"/>
</dbReference>
<dbReference type="Proteomes" id="UP000236333">
    <property type="component" value="Unassembled WGS sequence"/>
</dbReference>
<feature type="compositionally biased region" description="Low complexity" evidence="1">
    <location>
        <begin position="92"/>
        <end position="101"/>
    </location>
</feature>
<evidence type="ECO:0000256" key="1">
    <source>
        <dbReference type="SAM" id="MobiDB-lite"/>
    </source>
</evidence>
<dbReference type="InterPro" id="IPR036249">
    <property type="entry name" value="Thioredoxin-like_sf"/>
</dbReference>
<dbReference type="CDD" id="cd02961">
    <property type="entry name" value="PDI_a_family"/>
    <property type="match status" value="1"/>
</dbReference>
<dbReference type="EMBL" id="PGGS01000587">
    <property type="protein sequence ID" value="PNH02852.1"/>
    <property type="molecule type" value="Genomic_DNA"/>
</dbReference>
<organism evidence="2 3">
    <name type="scientific">Tetrabaena socialis</name>
    <dbReference type="NCBI Taxonomy" id="47790"/>
    <lineage>
        <taxon>Eukaryota</taxon>
        <taxon>Viridiplantae</taxon>
        <taxon>Chlorophyta</taxon>
        <taxon>core chlorophytes</taxon>
        <taxon>Chlorophyceae</taxon>
        <taxon>CS clade</taxon>
        <taxon>Chlamydomonadales</taxon>
        <taxon>Tetrabaenaceae</taxon>
        <taxon>Tetrabaena</taxon>
    </lineage>
</organism>
<evidence type="ECO:0000313" key="3">
    <source>
        <dbReference type="Proteomes" id="UP000236333"/>
    </source>
</evidence>
<accession>A0A2J7ZRF9</accession>
<dbReference type="AlphaFoldDB" id="A0A2J7ZRF9"/>
<name>A0A2J7ZRF9_9CHLO</name>
<gene>
    <name evidence="2" type="ORF">TSOC_011135</name>
</gene>
<evidence type="ECO:0000313" key="2">
    <source>
        <dbReference type="EMBL" id="PNH02852.1"/>
    </source>
</evidence>
<keyword evidence="3" id="KW-1185">Reference proteome</keyword>
<feature type="compositionally biased region" description="Pro residues" evidence="1">
    <location>
        <begin position="82"/>
        <end position="91"/>
    </location>
</feature>
<comment type="caution">
    <text evidence="2">The sequence shown here is derived from an EMBL/GenBank/DDBJ whole genome shotgun (WGS) entry which is preliminary data.</text>
</comment>
<reference evidence="2 3" key="1">
    <citation type="journal article" date="2017" name="Mol. Biol. Evol.">
        <title>The 4-celled Tetrabaena socialis nuclear genome reveals the essential components for genetic control of cell number at the origin of multicellularity in the volvocine lineage.</title>
        <authorList>
            <person name="Featherston J."/>
            <person name="Arakaki Y."/>
            <person name="Hanschen E.R."/>
            <person name="Ferris P.J."/>
            <person name="Michod R.E."/>
            <person name="Olson B.J.S.C."/>
            <person name="Nozaki H."/>
            <person name="Durand P.M."/>
        </authorList>
    </citation>
    <scope>NUCLEOTIDE SEQUENCE [LARGE SCALE GENOMIC DNA]</scope>
    <source>
        <strain evidence="2 3">NIES-571</strain>
    </source>
</reference>
<protein>
    <recommendedName>
        <fullName evidence="4">Thioredoxin domain-containing protein</fullName>
    </recommendedName>
</protein>
<dbReference type="OrthoDB" id="540281at2759"/>
<proteinExistence type="predicted"/>
<dbReference type="Gene3D" id="3.40.30.10">
    <property type="entry name" value="Glutaredoxin"/>
    <property type="match status" value="1"/>
</dbReference>
<sequence>MAMHQPSSSSAVRMERQLFVPVSHGAHSLLLLSTTSQTANMLPVPNSPGGFARLIIGAALAFGAMYALLSSSATAAPSDLLPAPPALPPSPTSSSGRTISRSTPAVSEHMAVLRTPEQFDSFVLASNRAGYLCIVLWCAAPSCAGGKQTEAELHRLSSLFAGRRIVFARVDCSIQSDGARQQRCDLTQLHRVHKTPTVRMYYSNSCVDEPMSYRLLAITGCRPVEIRQAASDLSFKFGL</sequence>
<feature type="region of interest" description="Disordered" evidence="1">
    <location>
        <begin position="80"/>
        <end position="101"/>
    </location>
</feature>
<evidence type="ECO:0008006" key="4">
    <source>
        <dbReference type="Google" id="ProtNLM"/>
    </source>
</evidence>